<feature type="transmembrane region" description="Helical" evidence="1">
    <location>
        <begin position="103"/>
        <end position="126"/>
    </location>
</feature>
<accession>A0A9X4E176</accession>
<organism evidence="2">
    <name type="scientific">Neisseria leonii</name>
    <dbReference type="NCBI Taxonomy" id="2995413"/>
    <lineage>
        <taxon>Bacteria</taxon>
        <taxon>Pseudomonadati</taxon>
        <taxon>Pseudomonadota</taxon>
        <taxon>Betaproteobacteria</taxon>
        <taxon>Neisseriales</taxon>
        <taxon>Neisseriaceae</taxon>
        <taxon>Neisseria</taxon>
    </lineage>
</organism>
<dbReference type="RefSeq" id="WP_274584841.1">
    <property type="nucleotide sequence ID" value="NZ_CP146598.1"/>
</dbReference>
<dbReference type="EMBL" id="JAPQFL010000002">
    <property type="protein sequence ID" value="MDD9327606.1"/>
    <property type="molecule type" value="Genomic_DNA"/>
</dbReference>
<reference evidence="2" key="1">
    <citation type="submission" date="2022-10" db="EMBL/GenBank/DDBJ databases">
        <authorList>
            <person name="Boutroux M."/>
        </authorList>
    </citation>
    <scope>NUCLEOTIDE SEQUENCE</scope>
    <source>
        <strain evidence="2">51.81</strain>
    </source>
</reference>
<evidence type="ECO:0000313" key="4">
    <source>
        <dbReference type="Proteomes" id="UP001149607"/>
    </source>
</evidence>
<dbReference type="EMBL" id="CP146598">
    <property type="protein sequence ID" value="WWY02763.1"/>
    <property type="molecule type" value="Genomic_DNA"/>
</dbReference>
<keyword evidence="1" id="KW-1133">Transmembrane helix</keyword>
<feature type="transmembrane region" description="Helical" evidence="1">
    <location>
        <begin position="249"/>
        <end position="266"/>
    </location>
</feature>
<feature type="transmembrane region" description="Helical" evidence="1">
    <location>
        <begin position="78"/>
        <end position="97"/>
    </location>
</feature>
<dbReference type="AlphaFoldDB" id="A0A9X4E176"/>
<dbReference type="Proteomes" id="UP001149607">
    <property type="component" value="Chromosome"/>
</dbReference>
<dbReference type="InterPro" id="IPR021296">
    <property type="entry name" value="DUF2868"/>
</dbReference>
<proteinExistence type="predicted"/>
<keyword evidence="4" id="KW-1185">Reference proteome</keyword>
<name>A0A9X4E176_9NEIS</name>
<evidence type="ECO:0000313" key="2">
    <source>
        <dbReference type="EMBL" id="MDD9327606.1"/>
    </source>
</evidence>
<reference evidence="3" key="2">
    <citation type="submission" date="2024-02" db="EMBL/GenBank/DDBJ databases">
        <title>Neisseria leonii sp. nov.</title>
        <authorList>
            <person name="Boutroux M."/>
            <person name="Favre-Rochex S."/>
            <person name="Gorgette O."/>
            <person name="Touak G."/>
            <person name="Muhle E."/>
            <person name="Chesneau O."/>
            <person name="Clermont D."/>
            <person name="Rahi P."/>
        </authorList>
    </citation>
    <scope>NUCLEOTIDE SEQUENCE</scope>
    <source>
        <strain evidence="3">51.81</strain>
    </source>
</reference>
<feature type="transmembrane region" description="Helical" evidence="1">
    <location>
        <begin position="178"/>
        <end position="196"/>
    </location>
</feature>
<dbReference type="Pfam" id="PF11067">
    <property type="entry name" value="DUF2868"/>
    <property type="match status" value="1"/>
</dbReference>
<protein>
    <submittedName>
        <fullName evidence="2">DUF2868 domain-containing protein</fullName>
    </submittedName>
</protein>
<evidence type="ECO:0000313" key="3">
    <source>
        <dbReference type="EMBL" id="WWY02763.1"/>
    </source>
</evidence>
<keyword evidence="1" id="KW-0472">Membrane</keyword>
<keyword evidence="1" id="KW-0812">Transmembrane</keyword>
<evidence type="ECO:0000256" key="1">
    <source>
        <dbReference type="SAM" id="Phobius"/>
    </source>
</evidence>
<sequence length="460" mass="50351">MKATNRTVGGGDYRLTELVRLLESHGYLFDSDPALITAHLRNAAATDTEKLVRRAQMLDRDGRLAAALARVESSSRRLIGLLTLLWFVLGGAAGFGLMQQSGLNFFVLLTGVLGMNSLMFVLWLLFAAAGRKTAMPLLDPAWLVRGRDAVGQAVARLYGEMWQRPQARWQAGALGHRFWLASLGGMLGAVLLLLSVRQYTFNWESTLFSDGHFAALVTLLGWLPAKLGFPVPDAAAVAASRQTADAVSAVQWGGLLVGSMVCYGLLPRAAAWLFCRMRVSADVLPVSLPYYRRIIETWHRQVVDADSVREKRPAVQPKAVPAGAQRWAVVLDAPWPDADWSRYVMGEEWLDQGVAAGRGDTAVLKAALAQTPAQLLIGVRLRSVPDRGILRRITELADAAQGGAVVQLLAEKPQTAGEASAHNAFSDGLETYMQQWRQALDERSLPYLNPPFWAATRQEQ</sequence>
<gene>
    <name evidence="2" type="ORF">ORY91_001012</name>
    <name evidence="3" type="ORF">V9W64_08680</name>
</gene>